<feature type="transmembrane region" description="Helical" evidence="1">
    <location>
        <begin position="495"/>
        <end position="512"/>
    </location>
</feature>
<feature type="signal peptide" evidence="2">
    <location>
        <begin position="1"/>
        <end position="21"/>
    </location>
</feature>
<feature type="transmembrane region" description="Helical" evidence="1">
    <location>
        <begin position="633"/>
        <end position="650"/>
    </location>
</feature>
<feature type="transmembrane region" description="Helical" evidence="1">
    <location>
        <begin position="779"/>
        <end position="800"/>
    </location>
</feature>
<evidence type="ECO:0000313" key="4">
    <source>
        <dbReference type="Proteomes" id="UP000646738"/>
    </source>
</evidence>
<dbReference type="Pfam" id="PF19683">
    <property type="entry name" value="DUF6185"/>
    <property type="match status" value="1"/>
</dbReference>
<dbReference type="InterPro" id="IPR046176">
    <property type="entry name" value="DUF6185"/>
</dbReference>
<dbReference type="EMBL" id="BNEA01000015">
    <property type="protein sequence ID" value="GHI54446.1"/>
    <property type="molecule type" value="Genomic_DNA"/>
</dbReference>
<organism evidence="3 4">
    <name type="scientific">Streptomyces rubradiris</name>
    <name type="common">Streptomyces achromogenes subsp. rubradiris</name>
    <dbReference type="NCBI Taxonomy" id="285531"/>
    <lineage>
        <taxon>Bacteria</taxon>
        <taxon>Bacillati</taxon>
        <taxon>Actinomycetota</taxon>
        <taxon>Actinomycetes</taxon>
        <taxon>Kitasatosporales</taxon>
        <taxon>Streptomycetaceae</taxon>
        <taxon>Streptomyces</taxon>
    </lineage>
</organism>
<keyword evidence="2" id="KW-0732">Signal</keyword>
<proteinExistence type="predicted"/>
<name>A0ABQ3RF38_STRRR</name>
<protein>
    <submittedName>
        <fullName evidence="3">Uncharacterized protein</fullName>
    </submittedName>
</protein>
<keyword evidence="1" id="KW-0472">Membrane</keyword>
<feature type="transmembrane region" description="Helical" evidence="1">
    <location>
        <begin position="364"/>
        <end position="382"/>
    </location>
</feature>
<feature type="transmembrane region" description="Helical" evidence="1">
    <location>
        <begin position="394"/>
        <end position="416"/>
    </location>
</feature>
<feature type="transmembrane region" description="Helical" evidence="1">
    <location>
        <begin position="279"/>
        <end position="297"/>
    </location>
</feature>
<keyword evidence="1" id="KW-0812">Transmembrane</keyword>
<feature type="transmembrane region" description="Helical" evidence="1">
    <location>
        <begin position="735"/>
        <end position="758"/>
    </location>
</feature>
<feature type="chain" id="PRO_5046619198" evidence="2">
    <location>
        <begin position="22"/>
        <end position="812"/>
    </location>
</feature>
<accession>A0ABQ3RF38</accession>
<feature type="transmembrane region" description="Helical" evidence="1">
    <location>
        <begin position="706"/>
        <end position="723"/>
    </location>
</feature>
<evidence type="ECO:0000256" key="2">
    <source>
        <dbReference type="SAM" id="SignalP"/>
    </source>
</evidence>
<evidence type="ECO:0000313" key="3">
    <source>
        <dbReference type="EMBL" id="GHI54446.1"/>
    </source>
</evidence>
<feature type="transmembrane region" description="Helical" evidence="1">
    <location>
        <begin position="518"/>
        <end position="535"/>
    </location>
</feature>
<feature type="transmembrane region" description="Helical" evidence="1">
    <location>
        <begin position="317"/>
        <end position="334"/>
    </location>
</feature>
<comment type="caution">
    <text evidence="3">The sequence shown here is derived from an EMBL/GenBank/DDBJ whole genome shotgun (WGS) entry which is preliminary data.</text>
</comment>
<dbReference type="RefSeq" id="WP_189990407.1">
    <property type="nucleotide sequence ID" value="NZ_BNCB01000002.1"/>
</dbReference>
<gene>
    <name evidence="3" type="ORF">Srubr_42920</name>
</gene>
<feature type="transmembrane region" description="Helical" evidence="1">
    <location>
        <begin position="670"/>
        <end position="694"/>
    </location>
</feature>
<feature type="transmembrane region" description="Helical" evidence="1">
    <location>
        <begin position="452"/>
        <end position="474"/>
    </location>
</feature>
<dbReference type="Proteomes" id="UP000646738">
    <property type="component" value="Unassembled WGS sequence"/>
</dbReference>
<keyword evidence="1" id="KW-1133">Transmembrane helix</keyword>
<sequence length="812" mass="89599">MIRRALSEPLLLLFLVLAVFAVPAGTGMSSAAADQADTCGVEQVRGVKVTALVDFDHRGLDYSKVKSVMDIEIPASWKHAADLLLDTRASEYRQVLRCLLEKGREDNPLDFDERRPRPLTVDSDGKKVAVHYEAVVSVRWLGEFKVGPWSLEAGSDVWTVRLDPPRSLGQATWENVEVQTGGPRAWSVSPESAIGKDGTVLKWQNKKPTEFTVSFRPPAAQQWDAKTVSPDQPWEAVGLDSGSSAAAYVLDGVLLLIAGRKLRQGLARRPAEGERKALGALRSWALLSTGLGVLVYMGDNLLDFLQQTFFGSHRYGAVFYLFTLLFLGAALCVFGKLPKPLLVIPCCVVVVVAGLWAGSWVAPLACVAAVSFFCVGAFLSAGRALRMIGRSLPSWLVVSLSVLLSGLTVLWAYLVYRSYWDRISWLADTRWPTYGSNLRRHFDNWWWDFPRLVLPTLWATASLALLALVPWGALHVCRAERKDGSSFTPTASERFFLMLIFTLVVSSGGGIYFGVDGYFVSVLLGLLSVWTLLSLGRRKAVLARPAIGNRPLGQVISMADRSGLLRMVRRYRDLQNCLHHLGSGNPVESTAAREAIERDIDQMDRFLPEGVRLVDVAFACGPMATWWANARRCAIIACFVGLPGTGLMYWHDVVGGQAWESTITYPSGFVYIMLIILTWQLTWVGAAFFMGALWRSLPGRYGPTKAFYVAIVFSIPVCAHRLLGELSGHDVQETIAIIAAFTSVMTFTGLVMDVQTFTSERRYWPSRAGLILYIYQMRFASVAFMVVQLVGLATSIWTTFRQGGPSGPQSTP</sequence>
<reference evidence="4" key="1">
    <citation type="submission" date="2023-07" db="EMBL/GenBank/DDBJ databases">
        <title>Whole genome shotgun sequence of Streptomyces achromogenes subsp. rubradiris NBRC 14000.</title>
        <authorList>
            <person name="Komaki H."/>
            <person name="Tamura T."/>
        </authorList>
    </citation>
    <scope>NUCLEOTIDE SEQUENCE [LARGE SCALE GENOMIC DNA]</scope>
    <source>
        <strain evidence="4">NBRC 14000</strain>
    </source>
</reference>
<evidence type="ECO:0000256" key="1">
    <source>
        <dbReference type="SAM" id="Phobius"/>
    </source>
</evidence>
<feature type="transmembrane region" description="Helical" evidence="1">
    <location>
        <begin position="341"/>
        <end position="358"/>
    </location>
</feature>
<keyword evidence="4" id="KW-1185">Reference proteome</keyword>